<proteinExistence type="predicted"/>
<organism evidence="1 2">
    <name type="scientific">Paraburkholderia diazotrophica</name>
    <dbReference type="NCBI Taxonomy" id="667676"/>
    <lineage>
        <taxon>Bacteria</taxon>
        <taxon>Pseudomonadati</taxon>
        <taxon>Pseudomonadota</taxon>
        <taxon>Betaproteobacteria</taxon>
        <taxon>Burkholderiales</taxon>
        <taxon>Burkholderiaceae</taxon>
        <taxon>Paraburkholderia</taxon>
    </lineage>
</organism>
<dbReference type="EMBL" id="FNYE01000018">
    <property type="protein sequence ID" value="SEJ79768.1"/>
    <property type="molecule type" value="Genomic_DNA"/>
</dbReference>
<gene>
    <name evidence="1" type="ORF">SAMN05192539_1018130</name>
</gene>
<keyword evidence="2" id="KW-1185">Reference proteome</keyword>
<reference evidence="2" key="1">
    <citation type="submission" date="2016-10" db="EMBL/GenBank/DDBJ databases">
        <authorList>
            <person name="Varghese N."/>
            <person name="Submissions S."/>
        </authorList>
    </citation>
    <scope>NUCLEOTIDE SEQUENCE [LARGE SCALE GENOMIC DNA]</scope>
    <source>
        <strain evidence="2">LMG 26031</strain>
    </source>
</reference>
<name>A0A1H7BQN5_9BURK</name>
<dbReference type="Proteomes" id="UP000198866">
    <property type="component" value="Unassembled WGS sequence"/>
</dbReference>
<evidence type="ECO:0000313" key="1">
    <source>
        <dbReference type="EMBL" id="SEJ79768.1"/>
    </source>
</evidence>
<accession>A0A1H7BQN5</accession>
<sequence length="87" mass="9625">MSRLGDVAYFFLAVRFSVMSYGDFCRSRCAANYAAMRGIVGGNCVTREKHALVDSRVRARTSTACGAFVLNRVHCGRQQLTRNVTLS</sequence>
<evidence type="ECO:0000313" key="2">
    <source>
        <dbReference type="Proteomes" id="UP000198866"/>
    </source>
</evidence>
<dbReference type="AlphaFoldDB" id="A0A1H7BQN5"/>
<protein>
    <submittedName>
        <fullName evidence="1">Uncharacterized protein</fullName>
    </submittedName>
</protein>